<dbReference type="InterPro" id="IPR053144">
    <property type="entry name" value="Acetyltransferase_Butenolide"/>
</dbReference>
<organism evidence="2 3">
    <name type="scientific">Catalinimonas alkaloidigena</name>
    <dbReference type="NCBI Taxonomy" id="1075417"/>
    <lineage>
        <taxon>Bacteria</taxon>
        <taxon>Pseudomonadati</taxon>
        <taxon>Bacteroidota</taxon>
        <taxon>Cytophagia</taxon>
        <taxon>Cytophagales</taxon>
        <taxon>Catalimonadaceae</taxon>
        <taxon>Catalinimonas</taxon>
    </lineage>
</organism>
<accession>A0A1G8XRL1</accession>
<dbReference type="STRING" id="1075417.SAMN05421823_101455"/>
<feature type="domain" description="N-acetyltransferase" evidence="1">
    <location>
        <begin position="1"/>
        <end position="120"/>
    </location>
</feature>
<evidence type="ECO:0000313" key="2">
    <source>
        <dbReference type="EMBL" id="SDJ93199.1"/>
    </source>
</evidence>
<dbReference type="OrthoDB" id="3216107at2"/>
<dbReference type="InterPro" id="IPR000182">
    <property type="entry name" value="GNAT_dom"/>
</dbReference>
<keyword evidence="3" id="KW-1185">Reference proteome</keyword>
<protein>
    <submittedName>
        <fullName evidence="2">Acetyltransferase (GNAT) domain-containing protein</fullName>
    </submittedName>
</protein>
<dbReference type="PROSITE" id="PS51186">
    <property type="entry name" value="GNAT"/>
    <property type="match status" value="1"/>
</dbReference>
<dbReference type="PANTHER" id="PTHR43233:SF1">
    <property type="entry name" value="FAMILY N-ACETYLTRANSFERASE, PUTATIVE (AFU_ORTHOLOGUE AFUA_6G03350)-RELATED"/>
    <property type="match status" value="1"/>
</dbReference>
<dbReference type="GO" id="GO:0016747">
    <property type="term" value="F:acyltransferase activity, transferring groups other than amino-acyl groups"/>
    <property type="evidence" value="ECO:0007669"/>
    <property type="project" value="InterPro"/>
</dbReference>
<dbReference type="SUPFAM" id="SSF55729">
    <property type="entry name" value="Acyl-CoA N-acyltransferases (Nat)"/>
    <property type="match status" value="1"/>
</dbReference>
<dbReference type="Gene3D" id="3.40.630.30">
    <property type="match status" value="1"/>
</dbReference>
<gene>
    <name evidence="2" type="ORF">SAMN05421823_101455</name>
</gene>
<dbReference type="InterPro" id="IPR016181">
    <property type="entry name" value="Acyl_CoA_acyltransferase"/>
</dbReference>
<dbReference type="EMBL" id="FNFO01000001">
    <property type="protein sequence ID" value="SDJ93199.1"/>
    <property type="molecule type" value="Genomic_DNA"/>
</dbReference>
<proteinExistence type="predicted"/>
<evidence type="ECO:0000259" key="1">
    <source>
        <dbReference type="PROSITE" id="PS51186"/>
    </source>
</evidence>
<dbReference type="Pfam" id="PF13508">
    <property type="entry name" value="Acetyltransf_7"/>
    <property type="match status" value="1"/>
</dbReference>
<dbReference type="CDD" id="cd04301">
    <property type="entry name" value="NAT_SF"/>
    <property type="match status" value="1"/>
</dbReference>
<dbReference type="PANTHER" id="PTHR43233">
    <property type="entry name" value="FAMILY N-ACETYLTRANSFERASE, PUTATIVE (AFU_ORTHOLOGUE AFUA_6G03350)-RELATED"/>
    <property type="match status" value="1"/>
</dbReference>
<evidence type="ECO:0000313" key="3">
    <source>
        <dbReference type="Proteomes" id="UP000198510"/>
    </source>
</evidence>
<keyword evidence="2" id="KW-0808">Transferase</keyword>
<reference evidence="2 3" key="1">
    <citation type="submission" date="2016-10" db="EMBL/GenBank/DDBJ databases">
        <authorList>
            <person name="de Groot N.N."/>
        </authorList>
    </citation>
    <scope>NUCLEOTIDE SEQUENCE [LARGE SCALE GENOMIC DNA]</scope>
    <source>
        <strain evidence="2 3">DSM 25186</strain>
    </source>
</reference>
<dbReference type="AlphaFoldDB" id="A0A1G8XRL1"/>
<sequence length="120" mass="13979">MIHAYLSQRSYWAQNRTRAQVETSMAHSLCFGAYQDERQVGFARVVTDYAVFAWLADVFVLEDVRGQGVGKLLVRSIVEHPELQLVKRWMLATKDAHDLYRQHGFQEVHDPALLMERMRS</sequence>
<name>A0A1G8XRL1_9BACT</name>
<dbReference type="Proteomes" id="UP000198510">
    <property type="component" value="Unassembled WGS sequence"/>
</dbReference>